<evidence type="ECO:0000256" key="1">
    <source>
        <dbReference type="ARBA" id="ARBA00023224"/>
    </source>
</evidence>
<dbReference type="Pfam" id="PF00015">
    <property type="entry name" value="MCPsignal"/>
    <property type="match status" value="1"/>
</dbReference>
<dbReference type="PANTHER" id="PTHR32089:SF112">
    <property type="entry name" value="LYSOZYME-LIKE PROTEIN-RELATED"/>
    <property type="match status" value="1"/>
</dbReference>
<dbReference type="InterPro" id="IPR004090">
    <property type="entry name" value="Chemotax_Me-accpt_rcpt"/>
</dbReference>
<dbReference type="PANTHER" id="PTHR32089">
    <property type="entry name" value="METHYL-ACCEPTING CHEMOTAXIS PROTEIN MCPB"/>
    <property type="match status" value="1"/>
</dbReference>
<dbReference type="SMART" id="SM00304">
    <property type="entry name" value="HAMP"/>
    <property type="match status" value="2"/>
</dbReference>
<dbReference type="Pfam" id="PF00672">
    <property type="entry name" value="HAMP"/>
    <property type="match status" value="1"/>
</dbReference>
<evidence type="ECO:0000259" key="6">
    <source>
        <dbReference type="PROSITE" id="PS50885"/>
    </source>
</evidence>
<proteinExistence type="inferred from homology"/>
<dbReference type="AlphaFoldDB" id="A0A3B1CX66"/>
<feature type="transmembrane region" description="Helical" evidence="4">
    <location>
        <begin position="414"/>
        <end position="432"/>
    </location>
</feature>
<dbReference type="PROSITE" id="PS50111">
    <property type="entry name" value="CHEMOTAXIS_TRANSDUC_2"/>
    <property type="match status" value="1"/>
</dbReference>
<dbReference type="InterPro" id="IPR004089">
    <property type="entry name" value="MCPsignal_dom"/>
</dbReference>
<feature type="domain" description="HAMP" evidence="6">
    <location>
        <begin position="434"/>
        <end position="488"/>
    </location>
</feature>
<dbReference type="GO" id="GO:0006935">
    <property type="term" value="P:chemotaxis"/>
    <property type="evidence" value="ECO:0007669"/>
    <property type="project" value="InterPro"/>
</dbReference>
<keyword evidence="4" id="KW-0472">Membrane</keyword>
<dbReference type="GO" id="GO:0004888">
    <property type="term" value="F:transmembrane signaling receptor activity"/>
    <property type="evidence" value="ECO:0007669"/>
    <property type="project" value="InterPro"/>
</dbReference>
<gene>
    <name evidence="7" type="ORF">MNBD_NITROSPINAE05-1345</name>
</gene>
<dbReference type="GO" id="GO:0007165">
    <property type="term" value="P:signal transduction"/>
    <property type="evidence" value="ECO:0007669"/>
    <property type="project" value="UniProtKB-KW"/>
</dbReference>
<keyword evidence="3" id="KW-0175">Coiled coil</keyword>
<feature type="domain" description="HAMP" evidence="6">
    <location>
        <begin position="669"/>
        <end position="715"/>
    </location>
</feature>
<organism evidence="7">
    <name type="scientific">hydrothermal vent metagenome</name>
    <dbReference type="NCBI Taxonomy" id="652676"/>
    <lineage>
        <taxon>unclassified sequences</taxon>
        <taxon>metagenomes</taxon>
        <taxon>ecological metagenomes</taxon>
    </lineage>
</organism>
<sequence>MTWTIQKKMILTLLLVGLGPMGVFTWYSTSQISEALLETNKERLVSLREAKKLQVENYFKQIEGQAITFSESRMAVDAVQKFNSAFKDLESEADGFYETGEESRLKERYQYQQKNTFGAPADAASRWFPKDKTAQLLQSIYISENPNPIGAKEKLSAGSDGSTYSELHEQYHPIIRNYLEKFGYYDIFLVDLISGNIVYSVFKEVDFATSLKDGPYANTGLGRVFKAAANADKNDFVILDDFASYAPSYNEPASFIASPIFDGDFKIGVLIFKAPINRIDAVMTSNENWKNVGLGESGEVYLVGPDYKMRNNSRFLIENPEGYFKLLKDLGENAQVIEKQKVLKTSIGISEVKTSGSTQAIEGKTGFDMFPNYRGVNVLSAFSSVKIAGLHWGILAEIDEAEAFATRDAIKNKLLMISFIFAGLITVFGYWYSRKFSSPIIELTSSMKDFAMGDLKNMHELDIRSEDEVGIMAKSYNSLLSGIKCFLNNTQGLMKGTLDKKQCFGLEGEFEENLLTMVKQVEAKKISDEETNKIKQMVESMSTNVMLVDTDLKLQYMNPASLNTFKKLESYLPVKPEQMIGQSIDIFHKNPEHQRKILADPKNLPHQAQIQLGPEVLDLNIVGIKNIVGEQVGIMAAWSIITELLENEKSAREAAKREKTQAEELKIKVDSMLEVVSAAVGGDLTREVTVKGEDAIGQMGEGLSQFMQKMCTSIQAIGHNAETLASASEELTATSQQMAGNAEETSAQSGVVSAASDEVSKNVQTVATGAEEMSASIKEIAQNATEASRVAAEAVTVAQTTNATISKLGESSAEIGQVVKVITSIAEQTNLLALNATIEAARAGEAGKGFAVVANEVKDLANQTAKATEEISGKIGAIQADTKSSVDAIAEISEVINKINDISNTIASAVEEQTATTAEIGRNVGEAAKGTAEIAQNITGVAQAAESTTQGAADTQGASSELSKMATELQSLVGQFKV</sequence>
<evidence type="ECO:0000256" key="3">
    <source>
        <dbReference type="SAM" id="Coils"/>
    </source>
</evidence>
<keyword evidence="4" id="KW-0812">Transmembrane</keyword>
<name>A0A3B1CX66_9ZZZZ</name>
<dbReference type="InterPro" id="IPR003660">
    <property type="entry name" value="HAMP_dom"/>
</dbReference>
<dbReference type="PRINTS" id="PR00260">
    <property type="entry name" value="CHEMTRNSDUCR"/>
</dbReference>
<evidence type="ECO:0000259" key="5">
    <source>
        <dbReference type="PROSITE" id="PS50111"/>
    </source>
</evidence>
<comment type="similarity">
    <text evidence="2">Belongs to the methyl-accepting chemotaxis (MCP) protein family.</text>
</comment>
<accession>A0A3B1CX66</accession>
<dbReference type="GO" id="GO:0016020">
    <property type="term" value="C:membrane"/>
    <property type="evidence" value="ECO:0007669"/>
    <property type="project" value="InterPro"/>
</dbReference>
<dbReference type="Gene3D" id="1.10.287.950">
    <property type="entry name" value="Methyl-accepting chemotaxis protein"/>
    <property type="match status" value="1"/>
</dbReference>
<feature type="coiled-coil region" evidence="3">
    <location>
        <begin position="641"/>
        <end position="668"/>
    </location>
</feature>
<dbReference type="SUPFAM" id="SSF58104">
    <property type="entry name" value="Methyl-accepting chemotaxis protein (MCP) signaling domain"/>
    <property type="match status" value="1"/>
</dbReference>
<dbReference type="Gene3D" id="3.30.450.20">
    <property type="entry name" value="PAS domain"/>
    <property type="match status" value="1"/>
</dbReference>
<evidence type="ECO:0000256" key="4">
    <source>
        <dbReference type="SAM" id="Phobius"/>
    </source>
</evidence>
<feature type="domain" description="Methyl-accepting transducer" evidence="5">
    <location>
        <begin position="720"/>
        <end position="949"/>
    </location>
</feature>
<dbReference type="SMART" id="SM00283">
    <property type="entry name" value="MA"/>
    <property type="match status" value="1"/>
</dbReference>
<dbReference type="CDD" id="cd11386">
    <property type="entry name" value="MCP_signal"/>
    <property type="match status" value="1"/>
</dbReference>
<keyword evidence="4" id="KW-1133">Transmembrane helix</keyword>
<keyword evidence="1" id="KW-0807">Transducer</keyword>
<dbReference type="CDD" id="cd06225">
    <property type="entry name" value="HAMP"/>
    <property type="match status" value="1"/>
</dbReference>
<reference evidence="7" key="1">
    <citation type="submission" date="2018-06" db="EMBL/GenBank/DDBJ databases">
        <authorList>
            <person name="Zhirakovskaya E."/>
        </authorList>
    </citation>
    <scope>NUCLEOTIDE SEQUENCE</scope>
</reference>
<dbReference type="EMBL" id="UOGG01000076">
    <property type="protein sequence ID" value="VAX29103.1"/>
    <property type="molecule type" value="Genomic_DNA"/>
</dbReference>
<dbReference type="PROSITE" id="PS50885">
    <property type="entry name" value="HAMP"/>
    <property type="match status" value="2"/>
</dbReference>
<dbReference type="Gene3D" id="6.10.340.10">
    <property type="match status" value="1"/>
</dbReference>
<protein>
    <submittedName>
        <fullName evidence="7">Methyl-accepting chemotaxis sensor/transducer protein</fullName>
    </submittedName>
</protein>
<evidence type="ECO:0000256" key="2">
    <source>
        <dbReference type="ARBA" id="ARBA00029447"/>
    </source>
</evidence>
<evidence type="ECO:0000313" key="7">
    <source>
        <dbReference type="EMBL" id="VAX29103.1"/>
    </source>
</evidence>